<dbReference type="PANTHER" id="PTHR45765">
    <property type="entry name" value="METHIONINE--TRNA LIGASE"/>
    <property type="match status" value="1"/>
</dbReference>
<gene>
    <name evidence="3" type="ORF">QBC33DRAFT_543742</name>
</gene>
<reference evidence="3" key="1">
    <citation type="submission" date="2023-06" db="EMBL/GenBank/DDBJ databases">
        <title>Genome-scale phylogeny and comparative genomics of the fungal order Sordariales.</title>
        <authorList>
            <consortium name="Lawrence Berkeley National Laboratory"/>
            <person name="Hensen N."/>
            <person name="Bonometti L."/>
            <person name="Westerberg I."/>
            <person name="Brannstrom I.O."/>
            <person name="Guillou S."/>
            <person name="Cros-Aarteil S."/>
            <person name="Calhoun S."/>
            <person name="Haridas S."/>
            <person name="Kuo A."/>
            <person name="Mondo S."/>
            <person name="Pangilinan J."/>
            <person name="Riley R."/>
            <person name="Labutti K."/>
            <person name="Andreopoulos B."/>
            <person name="Lipzen A."/>
            <person name="Chen C."/>
            <person name="Yanf M."/>
            <person name="Daum C."/>
            <person name="Ng V."/>
            <person name="Clum A."/>
            <person name="Steindorff A."/>
            <person name="Ohm R."/>
            <person name="Martin F."/>
            <person name="Silar P."/>
            <person name="Natvig D."/>
            <person name="Lalanne C."/>
            <person name="Gautier V."/>
            <person name="Ament-Velasquez S.L."/>
            <person name="Kruys A."/>
            <person name="Hutchinson M.I."/>
            <person name="Powell A.J."/>
            <person name="Barry K."/>
            <person name="Miller A.N."/>
            <person name="Grigoriev I.V."/>
            <person name="Debuchy R."/>
            <person name="Gladieux P."/>
            <person name="Thoren M.H."/>
            <person name="Johannesson H."/>
        </authorList>
    </citation>
    <scope>NUCLEOTIDE SEQUENCE</scope>
    <source>
        <strain evidence="3">8032-3</strain>
    </source>
</reference>
<sequence length="228" mass="26044">MGLRLRPDWTSYSDDYPEGYKKNVSGLLQTYISQMDSVKLRAGLQSVLHLSALDKKLLQDNKLDNKWFIEEPERCAAVVGLALNHIYLLANVIEPYMPATARGGVDTKGESTFGIFQQLGVEPVPHIPDEWETNMIILPGHRIGRPSYLLAGSIMRRSTSGGSSSAARRPRGRSNLTRRKKRPKRRPKGRKARPGKVRKLLRPSLVLKRPRKWINLHFEPFRIISEYY</sequence>
<proteinExistence type="predicted"/>
<dbReference type="GO" id="GO:0005829">
    <property type="term" value="C:cytosol"/>
    <property type="evidence" value="ECO:0007669"/>
    <property type="project" value="TreeGrafter"/>
</dbReference>
<dbReference type="InterPro" id="IPR009080">
    <property type="entry name" value="tRNAsynth_Ia_anticodon-bd"/>
</dbReference>
<name>A0AAJ0FKM1_9PEZI</name>
<dbReference type="GO" id="GO:0006431">
    <property type="term" value="P:methionyl-tRNA aminoacylation"/>
    <property type="evidence" value="ECO:0007669"/>
    <property type="project" value="TreeGrafter"/>
</dbReference>
<dbReference type="Pfam" id="PF19303">
    <property type="entry name" value="Anticodon_3"/>
    <property type="match status" value="1"/>
</dbReference>
<dbReference type="RefSeq" id="XP_060281932.1">
    <property type="nucleotide sequence ID" value="XM_060428393.1"/>
</dbReference>
<organism evidence="3 4">
    <name type="scientific">Phialemonium atrogriseum</name>
    <dbReference type="NCBI Taxonomy" id="1093897"/>
    <lineage>
        <taxon>Eukaryota</taxon>
        <taxon>Fungi</taxon>
        <taxon>Dikarya</taxon>
        <taxon>Ascomycota</taxon>
        <taxon>Pezizomycotina</taxon>
        <taxon>Sordariomycetes</taxon>
        <taxon>Sordariomycetidae</taxon>
        <taxon>Cephalothecales</taxon>
        <taxon>Cephalothecaceae</taxon>
        <taxon>Phialemonium</taxon>
    </lineage>
</organism>
<dbReference type="SUPFAM" id="SSF47323">
    <property type="entry name" value="Anticodon-binding domain of a subclass of class I aminoacyl-tRNA synthetases"/>
    <property type="match status" value="1"/>
</dbReference>
<dbReference type="PANTHER" id="PTHR45765:SF1">
    <property type="entry name" value="METHIONINE--TRNA LIGASE, CYTOPLASMIC"/>
    <property type="match status" value="1"/>
</dbReference>
<evidence type="ECO:0000256" key="1">
    <source>
        <dbReference type="SAM" id="MobiDB-lite"/>
    </source>
</evidence>
<feature type="compositionally biased region" description="Low complexity" evidence="1">
    <location>
        <begin position="156"/>
        <end position="167"/>
    </location>
</feature>
<evidence type="ECO:0000259" key="2">
    <source>
        <dbReference type="Pfam" id="PF19303"/>
    </source>
</evidence>
<dbReference type="GeneID" id="85311580"/>
<dbReference type="GO" id="GO:0005524">
    <property type="term" value="F:ATP binding"/>
    <property type="evidence" value="ECO:0007669"/>
    <property type="project" value="InterPro"/>
</dbReference>
<comment type="caution">
    <text evidence="3">The sequence shown here is derived from an EMBL/GenBank/DDBJ whole genome shotgun (WGS) entry which is preliminary data.</text>
</comment>
<feature type="domain" description="Methionyl-tRNA synthetase anticodon-binding" evidence="2">
    <location>
        <begin position="22"/>
        <end position="102"/>
    </location>
</feature>
<dbReference type="Proteomes" id="UP001244011">
    <property type="component" value="Unassembled WGS sequence"/>
</dbReference>
<dbReference type="GO" id="GO:0017101">
    <property type="term" value="C:aminoacyl-tRNA synthetase multienzyme complex"/>
    <property type="evidence" value="ECO:0007669"/>
    <property type="project" value="TreeGrafter"/>
</dbReference>
<evidence type="ECO:0000313" key="4">
    <source>
        <dbReference type="Proteomes" id="UP001244011"/>
    </source>
</evidence>
<accession>A0AAJ0FKM1</accession>
<feature type="compositionally biased region" description="Basic residues" evidence="1">
    <location>
        <begin position="168"/>
        <end position="201"/>
    </location>
</feature>
<evidence type="ECO:0000313" key="3">
    <source>
        <dbReference type="EMBL" id="KAK1765719.1"/>
    </source>
</evidence>
<dbReference type="AlphaFoldDB" id="A0AAJ0FKM1"/>
<feature type="region of interest" description="Disordered" evidence="1">
    <location>
        <begin position="156"/>
        <end position="201"/>
    </location>
</feature>
<dbReference type="GO" id="GO:0004825">
    <property type="term" value="F:methionine-tRNA ligase activity"/>
    <property type="evidence" value="ECO:0007669"/>
    <property type="project" value="InterPro"/>
</dbReference>
<dbReference type="InterPro" id="IPR041872">
    <property type="entry name" value="Anticodon_Met"/>
</dbReference>
<dbReference type="Gene3D" id="1.10.730.10">
    <property type="entry name" value="Isoleucyl-tRNA Synthetase, Domain 1"/>
    <property type="match status" value="1"/>
</dbReference>
<protein>
    <recommendedName>
        <fullName evidence="2">Methionyl-tRNA synthetase anticodon-binding domain-containing protein</fullName>
    </recommendedName>
</protein>
<keyword evidence="4" id="KW-1185">Reference proteome</keyword>
<dbReference type="InterPro" id="IPR023458">
    <property type="entry name" value="Met-tRNA_ligase_1"/>
</dbReference>
<dbReference type="EMBL" id="MU839014">
    <property type="protein sequence ID" value="KAK1765719.1"/>
    <property type="molecule type" value="Genomic_DNA"/>
</dbReference>